<comment type="caution">
    <text evidence="4">The sequence shown here is derived from an EMBL/GenBank/DDBJ whole genome shotgun (WGS) entry which is preliminary data.</text>
</comment>
<reference evidence="5" key="2">
    <citation type="submission" date="2014-09" db="EMBL/GenBank/DDBJ databases">
        <authorList>
            <consortium name="NBRP consortium"/>
            <person name="Sawabe T."/>
            <person name="Meirelles P."/>
            <person name="Nakanishi M."/>
            <person name="Sayaka M."/>
            <person name="Hattori M."/>
            <person name="Ohkuma M."/>
        </authorList>
    </citation>
    <scope>NUCLEOTIDE SEQUENCE [LARGE SCALE GENOMIC DNA]</scope>
    <source>
        <strain evidence="5">JCM 19239</strain>
    </source>
</reference>
<reference evidence="5" key="1">
    <citation type="submission" date="2014-09" db="EMBL/GenBank/DDBJ databases">
        <title>Vibrio variabilis JCM 19239. (C206) whole genome shotgun sequence.</title>
        <authorList>
            <person name="Sawabe T."/>
            <person name="Meirelles P."/>
            <person name="Nakanishi M."/>
            <person name="Sayaka M."/>
            <person name="Hattori M."/>
            <person name="Ohkuma M."/>
        </authorList>
    </citation>
    <scope>NUCLEOTIDE SEQUENCE [LARGE SCALE GENOMIC DNA]</scope>
    <source>
        <strain evidence="5">JCM 19239</strain>
    </source>
</reference>
<dbReference type="Proteomes" id="UP000029223">
    <property type="component" value="Unassembled WGS sequence"/>
</dbReference>
<proteinExistence type="predicted"/>
<dbReference type="EMBL" id="BBMS01000046">
    <property type="protein sequence ID" value="GAL28588.1"/>
    <property type="molecule type" value="Genomic_DNA"/>
</dbReference>
<dbReference type="PANTHER" id="PTHR30349">
    <property type="entry name" value="PHAGE INTEGRASE-RELATED"/>
    <property type="match status" value="1"/>
</dbReference>
<protein>
    <submittedName>
        <fullName evidence="4">Phage integrase</fullName>
    </submittedName>
</protein>
<dbReference type="PROSITE" id="PS51898">
    <property type="entry name" value="TYR_RECOMBINASE"/>
    <property type="match status" value="1"/>
</dbReference>
<keyword evidence="2" id="KW-0233">DNA recombination</keyword>
<evidence type="ECO:0000256" key="1">
    <source>
        <dbReference type="ARBA" id="ARBA00022908"/>
    </source>
</evidence>
<evidence type="ECO:0000256" key="2">
    <source>
        <dbReference type="ARBA" id="ARBA00023172"/>
    </source>
</evidence>
<gene>
    <name evidence="4" type="ORF">JCM19239_5771</name>
</gene>
<dbReference type="Pfam" id="PF00589">
    <property type="entry name" value="Phage_integrase"/>
    <property type="match status" value="1"/>
</dbReference>
<evidence type="ECO:0000313" key="5">
    <source>
        <dbReference type="Proteomes" id="UP000029223"/>
    </source>
</evidence>
<accession>A0ABQ0JIM0</accession>
<sequence>MAIRNLNDGSNKPWLCECYPHGRSGKRIRKRFATKGEASAYQRYLTNETNDKPWCEQKADNRRLSELVDLWFTSYGITLANGAIIKAKFHAMVLSMGNPLANTFNAKMYSEYRSNRMSGKINFVDKRWAKGAPGTATLNSELARFKAMFNKLKELGEWSTTNPLEDVKPFKQQETPMAFLSSEQITLLLETVANHRCSDMLKIVKLCLCTGARWNEAAQLKGSQLSMYKVTYTNTKTRKNRSVPISKELYSQIFKPTTGKLFQECYTPFCYILKNKLNITLPKGQASHVLRHSFASHFMMNGGNILVLRDILGHADISMTMRYAHFAPDHLSEAVSLNPISRLI</sequence>
<name>A0ABQ0JIM0_9VIBR</name>
<dbReference type="CDD" id="cd00796">
    <property type="entry name" value="INT_Rci_Hp1_C"/>
    <property type="match status" value="1"/>
</dbReference>
<dbReference type="InterPro" id="IPR057084">
    <property type="entry name" value="Int_N"/>
</dbReference>
<dbReference type="PANTHER" id="PTHR30349:SF93">
    <property type="entry name" value="FELS-2 PROPHAGE PROTEIN"/>
    <property type="match status" value="1"/>
</dbReference>
<dbReference type="Pfam" id="PF24624">
    <property type="entry name" value="Int_N"/>
    <property type="match status" value="1"/>
</dbReference>
<dbReference type="InterPro" id="IPR050090">
    <property type="entry name" value="Tyrosine_recombinase_XerCD"/>
</dbReference>
<keyword evidence="5" id="KW-1185">Reference proteome</keyword>
<dbReference type="SUPFAM" id="SSF56349">
    <property type="entry name" value="DNA breaking-rejoining enzymes"/>
    <property type="match status" value="1"/>
</dbReference>
<evidence type="ECO:0000313" key="4">
    <source>
        <dbReference type="EMBL" id="GAL28588.1"/>
    </source>
</evidence>
<organism evidence="4 5">
    <name type="scientific">Vibrio variabilis</name>
    <dbReference type="NCBI Taxonomy" id="990271"/>
    <lineage>
        <taxon>Bacteria</taxon>
        <taxon>Pseudomonadati</taxon>
        <taxon>Pseudomonadota</taxon>
        <taxon>Gammaproteobacteria</taxon>
        <taxon>Vibrionales</taxon>
        <taxon>Vibrionaceae</taxon>
        <taxon>Vibrio</taxon>
    </lineage>
</organism>
<keyword evidence="1" id="KW-0229">DNA integration</keyword>
<evidence type="ECO:0000259" key="3">
    <source>
        <dbReference type="PROSITE" id="PS51898"/>
    </source>
</evidence>
<dbReference type="InterPro" id="IPR011010">
    <property type="entry name" value="DNA_brk_join_enz"/>
</dbReference>
<dbReference type="InterPro" id="IPR013762">
    <property type="entry name" value="Integrase-like_cat_sf"/>
</dbReference>
<feature type="domain" description="Tyr recombinase" evidence="3">
    <location>
        <begin position="175"/>
        <end position="336"/>
    </location>
</feature>
<dbReference type="InterPro" id="IPR002104">
    <property type="entry name" value="Integrase_catalytic"/>
</dbReference>
<dbReference type="Gene3D" id="1.10.443.10">
    <property type="entry name" value="Intergrase catalytic core"/>
    <property type="match status" value="1"/>
</dbReference>